<dbReference type="AlphaFoldDB" id="A0AA41YLB8"/>
<dbReference type="GO" id="GO:0008289">
    <property type="term" value="F:lipid binding"/>
    <property type="evidence" value="ECO:0007669"/>
    <property type="project" value="UniProtKB-KW"/>
</dbReference>
<comment type="function">
    <text evidence="6">Membrane-associated protein that warps the membrane surface to access and bind aromatic isoprenes with high specificity, including ubiquinone (CoQ) isoprene intermediates and presents them directly to COQ7, therefore facilitating the COQ7-mediated hydroxylase step. Participates in the biosynthesis of coenzyme Q, also named ubiquinone, an essential lipid-soluble electron transporter for aerobic cellular respiration.</text>
</comment>
<dbReference type="EMBL" id="JAPDNT010000013">
    <property type="protein sequence ID" value="MCW3475964.1"/>
    <property type="molecule type" value="Genomic_DNA"/>
</dbReference>
<reference evidence="8" key="2">
    <citation type="submission" date="2022-10" db="EMBL/GenBank/DDBJ databases">
        <authorList>
            <person name="Trinh H.N."/>
        </authorList>
    </citation>
    <scope>NUCLEOTIDE SEQUENCE</scope>
    <source>
        <strain evidence="8">RN2-1</strain>
    </source>
</reference>
<dbReference type="Proteomes" id="UP001165679">
    <property type="component" value="Unassembled WGS sequence"/>
</dbReference>
<dbReference type="RefSeq" id="WP_264714696.1">
    <property type="nucleotide sequence ID" value="NZ_JAPDNT010000013.1"/>
</dbReference>
<evidence type="ECO:0000256" key="2">
    <source>
        <dbReference type="ARBA" id="ARBA00010766"/>
    </source>
</evidence>
<dbReference type="GO" id="GO:0006744">
    <property type="term" value="P:ubiquinone biosynthetic process"/>
    <property type="evidence" value="ECO:0007669"/>
    <property type="project" value="UniProtKB-KW"/>
</dbReference>
<comment type="similarity">
    <text evidence="2">Belongs to the COQ9 family.</text>
</comment>
<evidence type="ECO:0000259" key="7">
    <source>
        <dbReference type="Pfam" id="PF08511"/>
    </source>
</evidence>
<accession>A0AA41YLB8</accession>
<protein>
    <submittedName>
        <fullName evidence="8">COQ9 family protein</fullName>
    </submittedName>
</protein>
<evidence type="ECO:0000313" key="8">
    <source>
        <dbReference type="EMBL" id="MCW3475964.1"/>
    </source>
</evidence>
<dbReference type="Pfam" id="PF08511">
    <property type="entry name" value="COQ9"/>
    <property type="match status" value="1"/>
</dbReference>
<evidence type="ECO:0000256" key="4">
    <source>
        <dbReference type="ARBA" id="ARBA00022946"/>
    </source>
</evidence>
<keyword evidence="5" id="KW-0446">Lipid-binding</keyword>
<comment type="caution">
    <text evidence="8">The sequence shown here is derived from an EMBL/GenBank/DDBJ whole genome shotgun (WGS) entry which is preliminary data.</text>
</comment>
<dbReference type="NCBIfam" id="TIGR02396">
    <property type="entry name" value="diverge_rpsU"/>
    <property type="match status" value="1"/>
</dbReference>
<dbReference type="PANTHER" id="PTHR21427:SF19">
    <property type="entry name" value="UBIQUINONE BIOSYNTHESIS PROTEIN COQ9, MITOCHONDRIAL"/>
    <property type="match status" value="1"/>
</dbReference>
<evidence type="ECO:0000256" key="3">
    <source>
        <dbReference type="ARBA" id="ARBA00022688"/>
    </source>
</evidence>
<dbReference type="InterPro" id="IPR013718">
    <property type="entry name" value="COQ9_C"/>
</dbReference>
<reference evidence="8" key="1">
    <citation type="submission" date="2022-09" db="EMBL/GenBank/DDBJ databases">
        <title>Rhodovastum sp. nov. RN2-1 isolated from soil in Seongnam, South Korea.</title>
        <authorList>
            <person name="Le N.T."/>
        </authorList>
    </citation>
    <scope>NUCLEOTIDE SEQUENCE</scope>
    <source>
        <strain evidence="8">RN2-1</strain>
    </source>
</reference>
<organism evidence="8 9">
    <name type="scientific">Limobrevibacterium gyesilva</name>
    <dbReference type="NCBI Taxonomy" id="2991712"/>
    <lineage>
        <taxon>Bacteria</taxon>
        <taxon>Pseudomonadati</taxon>
        <taxon>Pseudomonadota</taxon>
        <taxon>Alphaproteobacteria</taxon>
        <taxon>Acetobacterales</taxon>
        <taxon>Acetobacteraceae</taxon>
        <taxon>Limobrevibacterium</taxon>
    </lineage>
</organism>
<evidence type="ECO:0000256" key="5">
    <source>
        <dbReference type="ARBA" id="ARBA00023121"/>
    </source>
</evidence>
<dbReference type="Gene3D" id="1.10.357.10">
    <property type="entry name" value="Tetracycline Repressor, domain 2"/>
    <property type="match status" value="1"/>
</dbReference>
<name>A0AA41YLB8_9PROT</name>
<feature type="domain" description="COQ9 C-terminal" evidence="7">
    <location>
        <begin position="121"/>
        <end position="188"/>
    </location>
</feature>
<dbReference type="PANTHER" id="PTHR21427">
    <property type="entry name" value="UBIQUINONE BIOSYNTHESIS PROTEIN COQ9, MITOCHONDRIAL"/>
    <property type="match status" value="1"/>
</dbReference>
<comment type="pathway">
    <text evidence="1">Cofactor biosynthesis; ubiquinone biosynthesis.</text>
</comment>
<proteinExistence type="inferred from homology"/>
<evidence type="ECO:0000256" key="6">
    <source>
        <dbReference type="ARBA" id="ARBA00058104"/>
    </source>
</evidence>
<dbReference type="InterPro" id="IPR012762">
    <property type="entry name" value="Ubiq_biosynth_COQ9"/>
</dbReference>
<evidence type="ECO:0000256" key="1">
    <source>
        <dbReference type="ARBA" id="ARBA00004749"/>
    </source>
</evidence>
<keyword evidence="9" id="KW-1185">Reference proteome</keyword>
<keyword evidence="4" id="KW-0809">Transit peptide</keyword>
<sequence length="213" mass="23173">MIAPPERSAERDAAVDALLARVPAQGWTMATLRAALGDIGMDPLDAELLFPGGVADAIEAFVDLTDRRMEQDAAAADLSGLRVPGRVRAIVVLRLQRLRPHREAVRRALAVLALPHHALLAARCTARTVDTIWHAAGDRSADFSWYTKRAILTGVYGSTLLVWLRDDSEDDAATLAFLDRRLADVGRIGTVRKRLEGALDRLRHPCGRGSEAA</sequence>
<keyword evidence="3" id="KW-0831">Ubiquinone biosynthesis</keyword>
<evidence type="ECO:0000313" key="9">
    <source>
        <dbReference type="Proteomes" id="UP001165679"/>
    </source>
</evidence>
<gene>
    <name evidence="8" type="ORF">OL599_15405</name>
</gene>